<evidence type="ECO:0000313" key="2">
    <source>
        <dbReference type="Proteomes" id="UP001140949"/>
    </source>
</evidence>
<dbReference type="AlphaFoldDB" id="A0AAX6DNX9"/>
<protein>
    <submittedName>
        <fullName evidence="1">Uncharacterized protein</fullName>
    </submittedName>
</protein>
<gene>
    <name evidence="1" type="ORF">M6B38_236395</name>
</gene>
<comment type="caution">
    <text evidence="1">The sequence shown here is derived from an EMBL/GenBank/DDBJ whole genome shotgun (WGS) entry which is preliminary data.</text>
</comment>
<dbReference type="EMBL" id="JANAVB010043017">
    <property type="protein sequence ID" value="KAJ6793490.1"/>
    <property type="molecule type" value="Genomic_DNA"/>
</dbReference>
<sequence length="166" mass="17946">MNQCAMQQNAFAGCGEEAWGPVPDRKTPVFCPKPRRVGQLSGPDPIRPLRWHASYRADLCDSKVGQELLDIFLVKQGGEMASSPPFFCGSPPTRAANPVVHDARFGYDKPVLAPISMSGNPGSPISPRKTCAPRATFGFKPAEVRVEGFDCLNRDGRRGQSFAAVA</sequence>
<dbReference type="Proteomes" id="UP001140949">
    <property type="component" value="Unassembled WGS sequence"/>
</dbReference>
<evidence type="ECO:0000313" key="1">
    <source>
        <dbReference type="EMBL" id="KAJ6793490.1"/>
    </source>
</evidence>
<keyword evidence="2" id="KW-1185">Reference proteome</keyword>
<reference evidence="1" key="1">
    <citation type="journal article" date="2023" name="GigaByte">
        <title>Genome assembly of the bearded iris, Iris pallida Lam.</title>
        <authorList>
            <person name="Bruccoleri R.E."/>
            <person name="Oakeley E.J."/>
            <person name="Faust A.M.E."/>
            <person name="Altorfer M."/>
            <person name="Dessus-Babus S."/>
            <person name="Burckhardt D."/>
            <person name="Oertli M."/>
            <person name="Naumann U."/>
            <person name="Petersen F."/>
            <person name="Wong J."/>
        </authorList>
    </citation>
    <scope>NUCLEOTIDE SEQUENCE</scope>
    <source>
        <strain evidence="1">GSM-AAB239-AS_SAM_17_03QT</strain>
    </source>
</reference>
<dbReference type="PANTHER" id="PTHR33384:SF1">
    <property type="entry name" value="EXPRESSED PROTEIN"/>
    <property type="match status" value="1"/>
</dbReference>
<dbReference type="PANTHER" id="PTHR33384">
    <property type="entry name" value="EXPRESSED PROTEIN"/>
    <property type="match status" value="1"/>
</dbReference>
<name>A0AAX6DNX9_IRIPA</name>
<reference evidence="1" key="2">
    <citation type="submission" date="2023-04" db="EMBL/GenBank/DDBJ databases">
        <authorList>
            <person name="Bruccoleri R.E."/>
            <person name="Oakeley E.J."/>
            <person name="Faust A.-M."/>
            <person name="Dessus-Babus S."/>
            <person name="Altorfer M."/>
            <person name="Burckhardt D."/>
            <person name="Oertli M."/>
            <person name="Naumann U."/>
            <person name="Petersen F."/>
            <person name="Wong J."/>
        </authorList>
    </citation>
    <scope>NUCLEOTIDE SEQUENCE</scope>
    <source>
        <strain evidence="1">GSM-AAB239-AS_SAM_17_03QT</strain>
        <tissue evidence="1">Leaf</tissue>
    </source>
</reference>
<proteinExistence type="predicted"/>
<accession>A0AAX6DNX9</accession>
<organism evidence="1 2">
    <name type="scientific">Iris pallida</name>
    <name type="common">Sweet iris</name>
    <dbReference type="NCBI Taxonomy" id="29817"/>
    <lineage>
        <taxon>Eukaryota</taxon>
        <taxon>Viridiplantae</taxon>
        <taxon>Streptophyta</taxon>
        <taxon>Embryophyta</taxon>
        <taxon>Tracheophyta</taxon>
        <taxon>Spermatophyta</taxon>
        <taxon>Magnoliopsida</taxon>
        <taxon>Liliopsida</taxon>
        <taxon>Asparagales</taxon>
        <taxon>Iridaceae</taxon>
        <taxon>Iridoideae</taxon>
        <taxon>Irideae</taxon>
        <taxon>Iris</taxon>
    </lineage>
</organism>